<proteinExistence type="predicted"/>
<name>A0A2G7H6D1_9CLOT</name>
<feature type="transmembrane region" description="Helical" evidence="1">
    <location>
        <begin position="12"/>
        <end position="30"/>
    </location>
</feature>
<keyword evidence="1" id="KW-0812">Transmembrane</keyword>
<comment type="caution">
    <text evidence="2">The sequence shown here is derived from an EMBL/GenBank/DDBJ whole genome shotgun (WGS) entry which is preliminary data.</text>
</comment>
<evidence type="ECO:0000256" key="1">
    <source>
        <dbReference type="SAM" id="Phobius"/>
    </source>
</evidence>
<organism evidence="2 3">
    <name type="scientific">Clostridium combesii</name>
    <dbReference type="NCBI Taxonomy" id="39481"/>
    <lineage>
        <taxon>Bacteria</taxon>
        <taxon>Bacillati</taxon>
        <taxon>Bacillota</taxon>
        <taxon>Clostridia</taxon>
        <taxon>Eubacteriales</taxon>
        <taxon>Clostridiaceae</taxon>
        <taxon>Clostridium</taxon>
    </lineage>
</organism>
<sequence>MEVIFVKKANKTLIIGIFIITITTSLKHFAIQLPEFVLGLGYGIGIALELIGVYSINHDISKLENCKRNFIKKCLNKEITT</sequence>
<evidence type="ECO:0000313" key="3">
    <source>
        <dbReference type="Proteomes" id="UP000231322"/>
    </source>
</evidence>
<dbReference type="Proteomes" id="UP000231322">
    <property type="component" value="Unassembled WGS sequence"/>
</dbReference>
<feature type="transmembrane region" description="Helical" evidence="1">
    <location>
        <begin position="36"/>
        <end position="57"/>
    </location>
</feature>
<dbReference type="EMBL" id="PEIK01000018">
    <property type="protein sequence ID" value="PIH00651.1"/>
    <property type="molecule type" value="Genomic_DNA"/>
</dbReference>
<keyword evidence="1" id="KW-1133">Transmembrane helix</keyword>
<protein>
    <submittedName>
        <fullName evidence="2">Uncharacterized protein</fullName>
    </submittedName>
</protein>
<keyword evidence="3" id="KW-1185">Reference proteome</keyword>
<keyword evidence="1" id="KW-0472">Membrane</keyword>
<evidence type="ECO:0000313" key="2">
    <source>
        <dbReference type="EMBL" id="PIH00651.1"/>
    </source>
</evidence>
<accession>A0A2G7H6D1</accession>
<reference evidence="2 3" key="1">
    <citation type="submission" date="2017-10" db="EMBL/GenBank/DDBJ databases">
        <title>Reclassification of Eubacterium combesii and discrepancies in the nomenclature of botulinum neurotoxin producing clostridia. Request for an Opinion.</title>
        <authorList>
            <person name="Dobritsa A.P."/>
            <person name="Kutumbaka K.K."/>
            <person name="Samadpour M."/>
        </authorList>
    </citation>
    <scope>NUCLEOTIDE SEQUENCE [LARGE SCALE GENOMIC DNA]</scope>
    <source>
        <strain evidence="2 3">DSM 20696</strain>
    </source>
</reference>
<gene>
    <name evidence="2" type="ORF">CS538_16825</name>
</gene>
<dbReference type="AlphaFoldDB" id="A0A2G7H6D1"/>